<dbReference type="PROSITE" id="PS00217">
    <property type="entry name" value="SUGAR_TRANSPORT_2"/>
    <property type="match status" value="1"/>
</dbReference>
<dbReference type="InterPro" id="IPR036259">
    <property type="entry name" value="MFS_trans_sf"/>
</dbReference>
<dbReference type="InterPro" id="IPR005829">
    <property type="entry name" value="Sugar_transporter_CS"/>
</dbReference>
<comment type="subcellular location">
    <subcellularLocation>
        <location evidence="1">Membrane</location>
        <topology evidence="1">Multi-pass membrane protein</topology>
    </subcellularLocation>
</comment>
<accession>A0AAV8WUW3</accession>
<proteinExistence type="predicted"/>
<dbReference type="InterPro" id="IPR050549">
    <property type="entry name" value="MFS_Trehalose_Transporter"/>
</dbReference>
<dbReference type="SUPFAM" id="SSF103473">
    <property type="entry name" value="MFS general substrate transporter"/>
    <property type="match status" value="1"/>
</dbReference>
<dbReference type="Pfam" id="PF00083">
    <property type="entry name" value="Sugar_tr"/>
    <property type="match status" value="1"/>
</dbReference>
<organism evidence="7 8">
    <name type="scientific">Rhamnusium bicolor</name>
    <dbReference type="NCBI Taxonomy" id="1586634"/>
    <lineage>
        <taxon>Eukaryota</taxon>
        <taxon>Metazoa</taxon>
        <taxon>Ecdysozoa</taxon>
        <taxon>Arthropoda</taxon>
        <taxon>Hexapoda</taxon>
        <taxon>Insecta</taxon>
        <taxon>Pterygota</taxon>
        <taxon>Neoptera</taxon>
        <taxon>Endopterygota</taxon>
        <taxon>Coleoptera</taxon>
        <taxon>Polyphaga</taxon>
        <taxon>Cucujiformia</taxon>
        <taxon>Chrysomeloidea</taxon>
        <taxon>Cerambycidae</taxon>
        <taxon>Lepturinae</taxon>
        <taxon>Rhagiini</taxon>
        <taxon>Rhamnusium</taxon>
    </lineage>
</organism>
<evidence type="ECO:0000313" key="7">
    <source>
        <dbReference type="EMBL" id="KAJ8930370.1"/>
    </source>
</evidence>
<feature type="transmembrane region" description="Helical" evidence="5">
    <location>
        <begin position="142"/>
        <end position="160"/>
    </location>
</feature>
<keyword evidence="2 5" id="KW-0812">Transmembrane</keyword>
<comment type="caution">
    <text evidence="7">The sequence shown here is derived from an EMBL/GenBank/DDBJ whole genome shotgun (WGS) entry which is preliminary data.</text>
</comment>
<evidence type="ECO:0000256" key="2">
    <source>
        <dbReference type="ARBA" id="ARBA00022692"/>
    </source>
</evidence>
<dbReference type="InterPro" id="IPR005828">
    <property type="entry name" value="MFS_sugar_transport-like"/>
</dbReference>
<reference evidence="7" key="1">
    <citation type="journal article" date="2023" name="Insect Mol. Biol.">
        <title>Genome sequencing provides insights into the evolution of gene families encoding plant cell wall-degrading enzymes in longhorned beetles.</title>
        <authorList>
            <person name="Shin N.R."/>
            <person name="Okamura Y."/>
            <person name="Kirsch R."/>
            <person name="Pauchet Y."/>
        </authorList>
    </citation>
    <scope>NUCLEOTIDE SEQUENCE</scope>
    <source>
        <strain evidence="7">RBIC_L_NR</strain>
    </source>
</reference>
<name>A0AAV8WUW3_9CUCU</name>
<evidence type="ECO:0000256" key="4">
    <source>
        <dbReference type="ARBA" id="ARBA00023136"/>
    </source>
</evidence>
<dbReference type="GO" id="GO:0016020">
    <property type="term" value="C:membrane"/>
    <property type="evidence" value="ECO:0007669"/>
    <property type="project" value="UniProtKB-SubCell"/>
</dbReference>
<evidence type="ECO:0000313" key="8">
    <source>
        <dbReference type="Proteomes" id="UP001162156"/>
    </source>
</evidence>
<feature type="transmembrane region" description="Helical" evidence="5">
    <location>
        <begin position="115"/>
        <end position="136"/>
    </location>
</feature>
<feature type="transmembrane region" description="Helical" evidence="5">
    <location>
        <begin position="81"/>
        <end position="103"/>
    </location>
</feature>
<feature type="transmembrane region" description="Helical" evidence="5">
    <location>
        <begin position="29"/>
        <end position="49"/>
    </location>
</feature>
<dbReference type="PROSITE" id="PS00216">
    <property type="entry name" value="SUGAR_TRANSPORT_1"/>
    <property type="match status" value="1"/>
</dbReference>
<feature type="transmembrane region" description="Helical" evidence="5">
    <location>
        <begin position="56"/>
        <end position="75"/>
    </location>
</feature>
<keyword evidence="8" id="KW-1185">Reference proteome</keyword>
<dbReference type="PROSITE" id="PS50850">
    <property type="entry name" value="MFS"/>
    <property type="match status" value="1"/>
</dbReference>
<dbReference type="PANTHER" id="PTHR48021">
    <property type="match status" value="1"/>
</dbReference>
<evidence type="ECO:0000256" key="1">
    <source>
        <dbReference type="ARBA" id="ARBA00004141"/>
    </source>
</evidence>
<dbReference type="GO" id="GO:0022857">
    <property type="term" value="F:transmembrane transporter activity"/>
    <property type="evidence" value="ECO:0007669"/>
    <property type="project" value="InterPro"/>
</dbReference>
<protein>
    <recommendedName>
        <fullName evidence="6">Major facilitator superfamily (MFS) profile domain-containing protein</fullName>
    </recommendedName>
</protein>
<dbReference type="EMBL" id="JANEYF010004686">
    <property type="protein sequence ID" value="KAJ8930370.1"/>
    <property type="molecule type" value="Genomic_DNA"/>
</dbReference>
<gene>
    <name evidence="7" type="ORF">NQ314_016834</name>
</gene>
<evidence type="ECO:0000259" key="6">
    <source>
        <dbReference type="PROSITE" id="PS50850"/>
    </source>
</evidence>
<evidence type="ECO:0000256" key="3">
    <source>
        <dbReference type="ARBA" id="ARBA00022989"/>
    </source>
</evidence>
<dbReference type="AlphaFoldDB" id="A0AAV8WUW3"/>
<keyword evidence="3 5" id="KW-1133">Transmembrane helix</keyword>
<dbReference type="InterPro" id="IPR020846">
    <property type="entry name" value="MFS_dom"/>
</dbReference>
<dbReference type="PANTHER" id="PTHR48021:SF46">
    <property type="entry name" value="MAJOR FACILITATOR SUPERFAMILY (MFS) PROFILE DOMAIN-CONTAINING PROTEIN"/>
    <property type="match status" value="1"/>
</dbReference>
<keyword evidence="4 5" id="KW-0472">Membrane</keyword>
<evidence type="ECO:0000256" key="5">
    <source>
        <dbReference type="SAM" id="Phobius"/>
    </source>
</evidence>
<sequence length="231" mass="25586">MHYGWPSPYIPVLVEGNYTFRITSDEGSWLTVIPLIGAVFGAFFTGLIVDVFGRKRLIVFSSVPFIASWLLVGFAKSSVMMFVGRFLAGAADGLSFTAVPMYLGEIAEPEIRGLLASICPVCIVIGILLINIFGAYLALDMVAFIGTILPILLLIIFPWMPESPYFYLMKGNVEEARKSLQSFRGVEDVNAELNRMFKAVKEQNENKGSFFQLFTVKSNRKGMIITLGLCV</sequence>
<dbReference type="Gene3D" id="1.20.1250.20">
    <property type="entry name" value="MFS general substrate transporter like domains"/>
    <property type="match status" value="1"/>
</dbReference>
<dbReference type="Proteomes" id="UP001162156">
    <property type="component" value="Unassembled WGS sequence"/>
</dbReference>
<feature type="domain" description="Major facilitator superfamily (MFS) profile" evidence="6">
    <location>
        <begin position="1"/>
        <end position="231"/>
    </location>
</feature>